<gene>
    <name evidence="1" type="ORF">GCM10010521_71910</name>
</gene>
<proteinExistence type="predicted"/>
<organism evidence="1 2">
    <name type="scientific">Streptomyces rameus</name>
    <dbReference type="NCBI Taxonomy" id="68261"/>
    <lineage>
        <taxon>Bacteria</taxon>
        <taxon>Bacillati</taxon>
        <taxon>Actinomycetota</taxon>
        <taxon>Actinomycetes</taxon>
        <taxon>Kitasatosporales</taxon>
        <taxon>Streptomycetaceae</taxon>
        <taxon>Streptomyces</taxon>
    </lineage>
</organism>
<evidence type="ECO:0008006" key="3">
    <source>
        <dbReference type="Google" id="ProtNLM"/>
    </source>
</evidence>
<evidence type="ECO:0000313" key="2">
    <source>
        <dbReference type="Proteomes" id="UP001500893"/>
    </source>
</evidence>
<dbReference type="Proteomes" id="UP001500893">
    <property type="component" value="Unassembled WGS sequence"/>
</dbReference>
<name>A0ABN3V882_9ACTN</name>
<sequence>MKTPHDRRGPRRAARLLALALALVAGALLWRPGQAAAAPARPRSAAVRVTTARVASTVDNGFGLAATDLSERVADLTASLPTQGVQNLLSQADRSVSSGTACATDPFGAGDGGIAPLAPAVKYCWSDDDALSREWTPQGITGVSDAQADEYWGTKRPVITSWYDDSTACTPAGTPACADKGVRLSFLDPVTGKYRHVLLAYPYYNSYGHISYRAIDIHAGGIAWYKYRLYVTDALHGLKVFDLRDILDLDPDRNPATNNSTPDGLSSNVQDNGKVGRQSNVWYSYGYRYVLPQVGSYDFVGAQHNGSAGTCESSGAPKASYLSVDRSSSPPQLIMGEYCTTDSAHPGNGRVGALPINDTDGSLVATADGLVSAVTTYALPVKQVQGAVRYADRWYLNQSHRYSDASLWRAAVGGDGVLAVTGGEIRTAVGAEDMYYEHGQGTGAAPLLWSQSEHRADINDPSCATPDPTPCGRVIYAHRVSDILTQP</sequence>
<protein>
    <recommendedName>
        <fullName evidence="3">Secreted protein</fullName>
    </recommendedName>
</protein>
<evidence type="ECO:0000313" key="1">
    <source>
        <dbReference type="EMBL" id="GAA2782895.1"/>
    </source>
</evidence>
<dbReference type="EMBL" id="BAAAVM010000154">
    <property type="protein sequence ID" value="GAA2782895.1"/>
    <property type="molecule type" value="Genomic_DNA"/>
</dbReference>
<accession>A0ABN3V882</accession>
<comment type="caution">
    <text evidence="1">The sequence shown here is derived from an EMBL/GenBank/DDBJ whole genome shotgun (WGS) entry which is preliminary data.</text>
</comment>
<dbReference type="RefSeq" id="WP_345060234.1">
    <property type="nucleotide sequence ID" value="NZ_BAAAVM010000154.1"/>
</dbReference>
<reference evidence="1 2" key="1">
    <citation type="journal article" date="2019" name="Int. J. Syst. Evol. Microbiol.">
        <title>The Global Catalogue of Microorganisms (GCM) 10K type strain sequencing project: providing services to taxonomists for standard genome sequencing and annotation.</title>
        <authorList>
            <consortium name="The Broad Institute Genomics Platform"/>
            <consortium name="The Broad Institute Genome Sequencing Center for Infectious Disease"/>
            <person name="Wu L."/>
            <person name="Ma J."/>
        </authorList>
    </citation>
    <scope>NUCLEOTIDE SEQUENCE [LARGE SCALE GENOMIC DNA]</scope>
    <source>
        <strain evidence="1 2">JCM 11574</strain>
    </source>
</reference>
<keyword evidence="2" id="KW-1185">Reference proteome</keyword>